<evidence type="ECO:0000313" key="1">
    <source>
        <dbReference type="EMBL" id="MDG5754195.1"/>
    </source>
</evidence>
<proteinExistence type="predicted"/>
<protein>
    <recommendedName>
        <fullName evidence="3">DUF3951 domain-containing protein</fullName>
    </recommendedName>
</protein>
<comment type="caution">
    <text evidence="1">The sequence shown here is derived from an EMBL/GenBank/DDBJ whole genome shotgun (WGS) entry which is preliminary data.</text>
</comment>
<evidence type="ECO:0008006" key="3">
    <source>
        <dbReference type="Google" id="ProtNLM"/>
    </source>
</evidence>
<gene>
    <name evidence="1" type="ORF">P6P90_09455</name>
</gene>
<dbReference type="RefSeq" id="WP_164464164.1">
    <property type="nucleotide sequence ID" value="NZ_JARRRY010000004.1"/>
</dbReference>
<keyword evidence="2" id="KW-1185">Reference proteome</keyword>
<name>A0ABT6H567_9BACI</name>
<sequence>MIMVIGFSVFKVIQNTKLREDYSYGEESAEVAEEEVTGVLTHAHQAKEIK</sequence>
<organism evidence="1 2">
    <name type="scientific">Ectobacillus antri</name>
    <dbReference type="NCBI Taxonomy" id="2486280"/>
    <lineage>
        <taxon>Bacteria</taxon>
        <taxon>Bacillati</taxon>
        <taxon>Bacillota</taxon>
        <taxon>Bacilli</taxon>
        <taxon>Bacillales</taxon>
        <taxon>Bacillaceae</taxon>
        <taxon>Ectobacillus</taxon>
    </lineage>
</organism>
<evidence type="ECO:0000313" key="2">
    <source>
        <dbReference type="Proteomes" id="UP001218246"/>
    </source>
</evidence>
<accession>A0ABT6H567</accession>
<dbReference type="EMBL" id="JARULN010000007">
    <property type="protein sequence ID" value="MDG5754195.1"/>
    <property type="molecule type" value="Genomic_DNA"/>
</dbReference>
<dbReference type="Proteomes" id="UP001218246">
    <property type="component" value="Unassembled WGS sequence"/>
</dbReference>
<reference evidence="1 2" key="1">
    <citation type="submission" date="2023-04" db="EMBL/GenBank/DDBJ databases">
        <title>Ectobacillus antri isolated from activated sludge.</title>
        <authorList>
            <person name="Yan P."/>
            <person name="Liu X."/>
        </authorList>
    </citation>
    <scope>NUCLEOTIDE SEQUENCE [LARGE SCALE GENOMIC DNA]</scope>
    <source>
        <strain evidence="1 2">C18H</strain>
    </source>
</reference>